<dbReference type="AlphaFoldDB" id="A0A1H0E249"/>
<dbReference type="RefSeq" id="WP_092065398.1">
    <property type="nucleotide sequence ID" value="NZ_FNIN01000006.1"/>
</dbReference>
<evidence type="ECO:0000256" key="3">
    <source>
        <dbReference type="ARBA" id="ARBA00022679"/>
    </source>
</evidence>
<dbReference type="GO" id="GO:0009234">
    <property type="term" value="P:menaquinone biosynthetic process"/>
    <property type="evidence" value="ECO:0007669"/>
    <property type="project" value="UniProtKB-UniRule"/>
</dbReference>
<feature type="binding site" evidence="5">
    <location>
        <position position="63"/>
    </location>
    <ligand>
        <name>S-adenosyl-L-methionine</name>
        <dbReference type="ChEBI" id="CHEBI:59789"/>
    </ligand>
</feature>
<dbReference type="GO" id="GO:0006744">
    <property type="term" value="P:ubiquinone biosynthetic process"/>
    <property type="evidence" value="ECO:0007669"/>
    <property type="project" value="UniProtKB-UniPathway"/>
</dbReference>
<evidence type="ECO:0000313" key="7">
    <source>
        <dbReference type="Proteomes" id="UP000199602"/>
    </source>
</evidence>
<feature type="binding site" evidence="5">
    <location>
        <position position="83"/>
    </location>
    <ligand>
        <name>S-adenosyl-L-methionine</name>
        <dbReference type="ChEBI" id="CHEBI:59789"/>
    </ligand>
</feature>
<dbReference type="Gene3D" id="3.40.50.150">
    <property type="entry name" value="Vaccinia Virus protein VP39"/>
    <property type="match status" value="1"/>
</dbReference>
<sequence length="236" mass="26841">MNQNQNNSNKKQNVNKLFANIAPWYDFLNHTLSLGIDFYWRKCLINTLNLSSKQRVLDLACGTFDVALAIQKTYPLVSITAVDYTFAMLLAGQKKITKSAKIFPLQGDGRFLPFKNACFDAITIAFGIRNISPREKTYKEILRVLKPGGTFHILEFGSGRQKIWGGLYNFYLKKLLPWIGGLVSKNKSAYSYLADTICHFPQPHELAWEMTKSGFKKVKYFPLTSGIVYIHVGEKP</sequence>
<evidence type="ECO:0000313" key="6">
    <source>
        <dbReference type="EMBL" id="SDN76406.1"/>
    </source>
</evidence>
<dbReference type="Proteomes" id="UP000199602">
    <property type="component" value="Unassembled WGS sequence"/>
</dbReference>
<name>A0A1H0E249_9BACT</name>
<keyword evidence="2 5" id="KW-0489">Methyltransferase</keyword>
<keyword evidence="1 5" id="KW-0474">Menaquinone biosynthesis</keyword>
<organism evidence="6 7">
    <name type="scientific">Desulfonauticus submarinus</name>
    <dbReference type="NCBI Taxonomy" id="206665"/>
    <lineage>
        <taxon>Bacteria</taxon>
        <taxon>Pseudomonadati</taxon>
        <taxon>Thermodesulfobacteriota</taxon>
        <taxon>Desulfovibrionia</taxon>
        <taxon>Desulfovibrionales</taxon>
        <taxon>Desulfonauticaceae</taxon>
        <taxon>Desulfonauticus</taxon>
    </lineage>
</organism>
<dbReference type="InterPro" id="IPR004033">
    <property type="entry name" value="UbiE/COQ5_MeTrFase"/>
</dbReference>
<keyword evidence="4 5" id="KW-0949">S-adenosyl-L-methionine</keyword>
<comment type="caution">
    <text evidence="5">Lacks conserved residue(s) required for the propagation of feature annotation.</text>
</comment>
<comment type="similarity">
    <text evidence="5">Belongs to the class I-like SAM-binding methyltransferase superfamily. MenG/UbiE family.</text>
</comment>
<comment type="pathway">
    <text evidence="5">Quinol/quinone metabolism; menaquinone biosynthesis; menaquinol from 1,4-dihydroxy-2-naphthoate: step 2/2.</text>
</comment>
<dbReference type="EC" id="2.1.1.163" evidence="5"/>
<keyword evidence="7" id="KW-1185">Reference proteome</keyword>
<dbReference type="PANTHER" id="PTHR43591:SF24">
    <property type="entry name" value="2-METHOXY-6-POLYPRENYL-1,4-BENZOQUINOL METHYLASE, MITOCHONDRIAL"/>
    <property type="match status" value="1"/>
</dbReference>
<dbReference type="UniPathway" id="UPA00079">
    <property type="reaction ID" value="UER00169"/>
</dbReference>
<dbReference type="OrthoDB" id="9808140at2"/>
<accession>A0A1H0E249</accession>
<dbReference type="EMBL" id="FNIN01000006">
    <property type="protein sequence ID" value="SDN76406.1"/>
    <property type="molecule type" value="Genomic_DNA"/>
</dbReference>
<evidence type="ECO:0000256" key="5">
    <source>
        <dbReference type="HAMAP-Rule" id="MF_01813"/>
    </source>
</evidence>
<dbReference type="NCBIfam" id="TIGR01934">
    <property type="entry name" value="MenG_MenH_UbiE"/>
    <property type="match status" value="1"/>
</dbReference>
<dbReference type="InterPro" id="IPR029063">
    <property type="entry name" value="SAM-dependent_MTases_sf"/>
</dbReference>
<dbReference type="STRING" id="206665.SAMN04488516_10695"/>
<dbReference type="HAMAP" id="MF_01813">
    <property type="entry name" value="MenG_UbiE_methyltr"/>
    <property type="match status" value="1"/>
</dbReference>
<dbReference type="NCBIfam" id="NF001244">
    <property type="entry name" value="PRK00216.1-5"/>
    <property type="match status" value="1"/>
</dbReference>
<evidence type="ECO:0000256" key="4">
    <source>
        <dbReference type="ARBA" id="ARBA00022691"/>
    </source>
</evidence>
<comment type="catalytic activity">
    <reaction evidence="5">
        <text>a 2-demethylmenaquinol + S-adenosyl-L-methionine = a menaquinol + S-adenosyl-L-homocysteine + H(+)</text>
        <dbReference type="Rhea" id="RHEA:42640"/>
        <dbReference type="Rhea" id="RHEA-COMP:9539"/>
        <dbReference type="Rhea" id="RHEA-COMP:9563"/>
        <dbReference type="ChEBI" id="CHEBI:15378"/>
        <dbReference type="ChEBI" id="CHEBI:18151"/>
        <dbReference type="ChEBI" id="CHEBI:55437"/>
        <dbReference type="ChEBI" id="CHEBI:57856"/>
        <dbReference type="ChEBI" id="CHEBI:59789"/>
        <dbReference type="EC" id="2.1.1.163"/>
    </reaction>
</comment>
<dbReference type="Pfam" id="PF01209">
    <property type="entry name" value="Ubie_methyltran"/>
    <property type="match status" value="1"/>
</dbReference>
<protein>
    <recommendedName>
        <fullName evidence="5">Demethylmenaquinone methyltransferase</fullName>
        <ecNumber evidence="5">2.1.1.163</ecNumber>
    </recommendedName>
</protein>
<dbReference type="CDD" id="cd02440">
    <property type="entry name" value="AdoMet_MTases"/>
    <property type="match status" value="1"/>
</dbReference>
<dbReference type="PROSITE" id="PS01184">
    <property type="entry name" value="UBIE_2"/>
    <property type="match status" value="1"/>
</dbReference>
<evidence type="ECO:0000256" key="1">
    <source>
        <dbReference type="ARBA" id="ARBA00022428"/>
    </source>
</evidence>
<dbReference type="GO" id="GO:0032259">
    <property type="term" value="P:methylation"/>
    <property type="evidence" value="ECO:0007669"/>
    <property type="project" value="UniProtKB-KW"/>
</dbReference>
<reference evidence="6 7" key="1">
    <citation type="submission" date="2016-10" db="EMBL/GenBank/DDBJ databases">
        <authorList>
            <person name="de Groot N.N."/>
        </authorList>
    </citation>
    <scope>NUCLEOTIDE SEQUENCE [LARGE SCALE GENOMIC DNA]</scope>
    <source>
        <strain evidence="6 7">DSM 15269</strain>
    </source>
</reference>
<dbReference type="GO" id="GO:0043770">
    <property type="term" value="F:demethylmenaquinone methyltransferase activity"/>
    <property type="evidence" value="ECO:0007669"/>
    <property type="project" value="UniProtKB-UniRule"/>
</dbReference>
<proteinExistence type="inferred from homology"/>
<feature type="binding site" evidence="5">
    <location>
        <begin position="108"/>
        <end position="109"/>
    </location>
    <ligand>
        <name>S-adenosyl-L-methionine</name>
        <dbReference type="ChEBI" id="CHEBI:59789"/>
    </ligand>
</feature>
<dbReference type="PROSITE" id="PS51608">
    <property type="entry name" value="SAM_MT_UBIE"/>
    <property type="match status" value="1"/>
</dbReference>
<comment type="function">
    <text evidence="5">Methyltransferase required for the conversion of demethylmenaquinol (DMKH2) to menaquinol (MKH2).</text>
</comment>
<dbReference type="InterPro" id="IPR023576">
    <property type="entry name" value="UbiE/COQ5_MeTrFase_CS"/>
</dbReference>
<dbReference type="PROSITE" id="PS01183">
    <property type="entry name" value="UBIE_1"/>
    <property type="match status" value="1"/>
</dbReference>
<dbReference type="UniPathway" id="UPA00232"/>
<dbReference type="PANTHER" id="PTHR43591">
    <property type="entry name" value="METHYLTRANSFERASE"/>
    <property type="match status" value="1"/>
</dbReference>
<gene>
    <name evidence="5" type="primary">menG</name>
    <name evidence="6" type="ORF">SAMN04488516_10695</name>
</gene>
<dbReference type="SUPFAM" id="SSF53335">
    <property type="entry name" value="S-adenosyl-L-methionine-dependent methyltransferases"/>
    <property type="match status" value="1"/>
</dbReference>
<evidence type="ECO:0000256" key="2">
    <source>
        <dbReference type="ARBA" id="ARBA00022603"/>
    </source>
</evidence>
<keyword evidence="3 5" id="KW-0808">Transferase</keyword>